<organism evidence="2 3">
    <name type="scientific">Marchantia polymorpha subsp. ruderalis</name>
    <dbReference type="NCBI Taxonomy" id="1480154"/>
    <lineage>
        <taxon>Eukaryota</taxon>
        <taxon>Viridiplantae</taxon>
        <taxon>Streptophyta</taxon>
        <taxon>Embryophyta</taxon>
        <taxon>Marchantiophyta</taxon>
        <taxon>Marchantiopsida</taxon>
        <taxon>Marchantiidae</taxon>
        <taxon>Marchantiales</taxon>
        <taxon>Marchantiaceae</taxon>
        <taxon>Marchantia</taxon>
    </lineage>
</organism>
<keyword evidence="3" id="KW-1185">Reference proteome</keyword>
<protein>
    <recommendedName>
        <fullName evidence="1">R3H-associated N-terminal domain-containing protein</fullName>
    </recommendedName>
</protein>
<dbReference type="Proteomes" id="UP000077202">
    <property type="component" value="Unassembled WGS sequence"/>
</dbReference>
<name>A0A176VI61_MARPO</name>
<dbReference type="InterPro" id="IPR025952">
    <property type="entry name" value="R3H-assoc_dom"/>
</dbReference>
<sequence length="365" mass="40789">MALVAGSLHEWLTNSSYVWGKDQTAAVVNRKKARAHRKTGSERAVNVQHVIKVPQVVMNAMGYRIQITVLERWAIAMQYLSPSEGYGNTLGTGNVILKYQWLGVKGDLEANSALYSSDAHTATVERENHEASIKVSKRRYRRWLNDRLLRELAPPLEASEIASLFAPPPWGEKSAISPLERVTGAGPSPMQDAAGWEPFRHIDMDLQAKLLRADRPRSMNGSNGTVKQTSAMEAWRQVERTARDALRRNSQSPLLELYEEKLRAYLSEIEEGDNGKELVLEVEAPFHRLLLHGLSQYYGLTSRTVTVSEAKKVAGVEACSDPIVIHIKKRESSKPKALLPGSVGRPNLTQFLREVQHRPQVAVVC</sequence>
<dbReference type="SUPFAM" id="SSF82708">
    <property type="entry name" value="R3H domain"/>
    <property type="match status" value="1"/>
</dbReference>
<dbReference type="CDD" id="cd02325">
    <property type="entry name" value="R3H"/>
    <property type="match status" value="1"/>
</dbReference>
<comment type="caution">
    <text evidence="2">The sequence shown here is derived from an EMBL/GenBank/DDBJ whole genome shotgun (WGS) entry which is preliminary data.</text>
</comment>
<dbReference type="PANTHER" id="PTHR32019:SF2">
    <property type="entry name" value="R3H DOMAIN-CONTAINING PROTEIN 4"/>
    <property type="match status" value="1"/>
</dbReference>
<dbReference type="InterPro" id="IPR036867">
    <property type="entry name" value="R3H_dom_sf"/>
</dbReference>
<evidence type="ECO:0000313" key="3">
    <source>
        <dbReference type="Proteomes" id="UP000077202"/>
    </source>
</evidence>
<accession>A0A176VI61</accession>
<gene>
    <name evidence="2" type="ORF">AXG93_517s1180</name>
</gene>
<reference evidence="2" key="1">
    <citation type="submission" date="2016-03" db="EMBL/GenBank/DDBJ databases">
        <title>Mechanisms controlling the formation of the plant cell surface in tip-growing cells are functionally conserved among land plants.</title>
        <authorList>
            <person name="Honkanen S."/>
            <person name="Jones V.A."/>
            <person name="Morieri G."/>
            <person name="Champion C."/>
            <person name="Hetherington A.J."/>
            <person name="Kelly S."/>
            <person name="Saint-Marcoux D."/>
            <person name="Proust H."/>
            <person name="Prescott H."/>
            <person name="Dolan L."/>
        </authorList>
    </citation>
    <scope>NUCLEOTIDE SEQUENCE [LARGE SCALE GENOMIC DNA]</scope>
    <source>
        <tissue evidence="2">Whole gametophyte</tissue>
    </source>
</reference>
<dbReference type="EMBL" id="LVLJ01003592">
    <property type="protein sequence ID" value="OAE20604.1"/>
    <property type="molecule type" value="Genomic_DNA"/>
</dbReference>
<dbReference type="GO" id="GO:0003676">
    <property type="term" value="F:nucleic acid binding"/>
    <property type="evidence" value="ECO:0007669"/>
    <property type="project" value="InterPro"/>
</dbReference>
<proteinExistence type="predicted"/>
<evidence type="ECO:0000313" key="2">
    <source>
        <dbReference type="EMBL" id="OAE20604.1"/>
    </source>
</evidence>
<dbReference type="InterPro" id="IPR039629">
    <property type="entry name" value="R3HDM4"/>
</dbReference>
<evidence type="ECO:0000259" key="1">
    <source>
        <dbReference type="Pfam" id="PF13902"/>
    </source>
</evidence>
<dbReference type="PANTHER" id="PTHR32019">
    <property type="entry name" value="R3H DOMAIN-CONTAINING PROTEIN 4"/>
    <property type="match status" value="1"/>
</dbReference>
<dbReference type="AlphaFoldDB" id="A0A176VI61"/>
<dbReference type="Pfam" id="PF13902">
    <property type="entry name" value="R3H-assoc"/>
    <property type="match status" value="1"/>
</dbReference>
<feature type="domain" description="R3H-associated N-terminal" evidence="1">
    <location>
        <begin position="132"/>
        <end position="248"/>
    </location>
</feature>